<sequence>MKKLSILLALVMVFAGMGIGAAASVFYTVNAPMPTEKSTPYTAPITLNKTMQIKYMIKDNTTKYGIINHEITKKKNQTVFPLISFNGTVASLIFPENLTVYYTVNGKQPTNKSAIYTSPIILDKNMIIKYLIVSNNTTYTGIVKHTPCKFGKGCNLRM</sequence>
<protein>
    <recommendedName>
        <fullName evidence="1">GH29D-like beta-sandwich domain-containing protein</fullName>
    </recommendedName>
</protein>
<keyword evidence="3" id="KW-1185">Reference proteome</keyword>
<reference evidence="2 3" key="1">
    <citation type="submission" date="2022-04" db="EMBL/GenBank/DDBJ databases">
        <title>Complete genome of Methanothermobacter tenebrarum strain RMAS.</title>
        <authorList>
            <person name="Nakamura K."/>
            <person name="Oshima K."/>
            <person name="Hattori M."/>
            <person name="Kamagata Y."/>
            <person name="Takamizawa K."/>
        </authorList>
    </citation>
    <scope>NUCLEOTIDE SEQUENCE [LARGE SCALE GENOMIC DNA]</scope>
    <source>
        <strain evidence="2 3">RMAS</strain>
    </source>
</reference>
<dbReference type="GeneID" id="71965504"/>
<dbReference type="InterPro" id="IPR059177">
    <property type="entry name" value="GH29D-like_dom"/>
</dbReference>
<dbReference type="Pfam" id="PF13290">
    <property type="entry name" value="CHB_HEX_C_1"/>
    <property type="match status" value="2"/>
</dbReference>
<proteinExistence type="predicted"/>
<feature type="domain" description="GH29D-like beta-sandwich" evidence="1">
    <location>
        <begin position="95"/>
        <end position="139"/>
    </location>
</feature>
<feature type="domain" description="GH29D-like beta-sandwich" evidence="1">
    <location>
        <begin position="22"/>
        <end position="62"/>
    </location>
</feature>
<evidence type="ECO:0000313" key="3">
    <source>
        <dbReference type="Proteomes" id="UP000831817"/>
    </source>
</evidence>
<dbReference type="EMBL" id="AP025698">
    <property type="protein sequence ID" value="BDH79605.1"/>
    <property type="molecule type" value="Genomic_DNA"/>
</dbReference>
<dbReference type="RefSeq" id="WP_248563950.1">
    <property type="nucleotide sequence ID" value="NZ_AP025698.1"/>
</dbReference>
<organism evidence="2 3">
    <name type="scientific">Methanothermobacter tenebrarum</name>
    <dbReference type="NCBI Taxonomy" id="680118"/>
    <lineage>
        <taxon>Archaea</taxon>
        <taxon>Methanobacteriati</taxon>
        <taxon>Methanobacteriota</taxon>
        <taxon>Methanomada group</taxon>
        <taxon>Methanobacteria</taxon>
        <taxon>Methanobacteriales</taxon>
        <taxon>Methanobacteriaceae</taxon>
        <taxon>Methanothermobacter</taxon>
    </lineage>
</organism>
<name>A0ABM7YE75_9EURY</name>
<accession>A0ABM7YE75</accession>
<evidence type="ECO:0000259" key="1">
    <source>
        <dbReference type="Pfam" id="PF13290"/>
    </source>
</evidence>
<gene>
    <name evidence="2" type="ORF">MTTB_09840</name>
</gene>
<dbReference type="Proteomes" id="UP000831817">
    <property type="component" value="Chromosome"/>
</dbReference>
<evidence type="ECO:0000313" key="2">
    <source>
        <dbReference type="EMBL" id="BDH79605.1"/>
    </source>
</evidence>